<gene>
    <name evidence="1" type="ORF">SRO942_LOCUS43903</name>
</gene>
<reference evidence="1" key="1">
    <citation type="submission" date="2021-02" db="EMBL/GenBank/DDBJ databases">
        <authorList>
            <person name="Nowell W R."/>
        </authorList>
    </citation>
    <scope>NUCLEOTIDE SEQUENCE</scope>
</reference>
<dbReference type="AlphaFoldDB" id="A0A8S2X8T5"/>
<organism evidence="1 2">
    <name type="scientific">Didymodactylos carnosus</name>
    <dbReference type="NCBI Taxonomy" id="1234261"/>
    <lineage>
        <taxon>Eukaryota</taxon>
        <taxon>Metazoa</taxon>
        <taxon>Spiralia</taxon>
        <taxon>Gnathifera</taxon>
        <taxon>Rotifera</taxon>
        <taxon>Eurotatoria</taxon>
        <taxon>Bdelloidea</taxon>
        <taxon>Philodinida</taxon>
        <taxon>Philodinidae</taxon>
        <taxon>Didymodactylos</taxon>
    </lineage>
</organism>
<dbReference type="OrthoDB" id="10156321at2759"/>
<proteinExistence type="predicted"/>
<accession>A0A8S2X8T5</accession>
<dbReference type="EMBL" id="CAJOBC010102874">
    <property type="protein sequence ID" value="CAF4482468.1"/>
    <property type="molecule type" value="Genomic_DNA"/>
</dbReference>
<name>A0A8S2X8T5_9BILA</name>
<sequence>MTHHSTTSVQTKEYYNIQAKKVAETWKLFNLQIKTQAEAVTDVYTTVCEVLPPVIQSLQILNRILWGMNINVADKDEKKQNDQMLDATNNTISTLSDRLQLLTDHHQKLQDLMSQQNSLLVQGMNSISQILNE</sequence>
<comment type="caution">
    <text evidence="1">The sequence shown here is derived from an EMBL/GenBank/DDBJ whole genome shotgun (WGS) entry which is preliminary data.</text>
</comment>
<protein>
    <submittedName>
        <fullName evidence="1">Uncharacterized protein</fullName>
    </submittedName>
</protein>
<evidence type="ECO:0000313" key="1">
    <source>
        <dbReference type="EMBL" id="CAF4482468.1"/>
    </source>
</evidence>
<dbReference type="Proteomes" id="UP000681722">
    <property type="component" value="Unassembled WGS sequence"/>
</dbReference>
<evidence type="ECO:0000313" key="2">
    <source>
        <dbReference type="Proteomes" id="UP000681722"/>
    </source>
</evidence>